<dbReference type="PANTHER" id="PTHR30598">
    <property type="entry name" value="NITRATE REDUCTASE PRIVATE CHAPERONE, REDOX ENZYME MATURATION PROTEIN REMP FAMILY"/>
    <property type="match status" value="1"/>
</dbReference>
<evidence type="ECO:0000256" key="11">
    <source>
        <dbReference type="ARBA" id="ARBA00023063"/>
    </source>
</evidence>
<evidence type="ECO:0000256" key="7">
    <source>
        <dbReference type="ARBA" id="ARBA00022982"/>
    </source>
</evidence>
<reference evidence="16 17" key="1">
    <citation type="submission" date="2016-10" db="EMBL/GenBank/DDBJ databases">
        <authorList>
            <person name="de Groot N.N."/>
        </authorList>
    </citation>
    <scope>NUCLEOTIDE SEQUENCE [LARGE SCALE GENOMIC DNA]</scope>
    <source>
        <strain evidence="16 17">DSM 28129</strain>
    </source>
</reference>
<dbReference type="GO" id="GO:0020037">
    <property type="term" value="F:heme binding"/>
    <property type="evidence" value="ECO:0007669"/>
    <property type="project" value="TreeGrafter"/>
</dbReference>
<dbReference type="InterPro" id="IPR036197">
    <property type="entry name" value="NarG-like_sf"/>
</dbReference>
<evidence type="ECO:0000313" key="17">
    <source>
        <dbReference type="Proteomes" id="UP000198972"/>
    </source>
</evidence>
<feature type="transmembrane region" description="Helical" evidence="14">
    <location>
        <begin position="6"/>
        <end position="27"/>
    </location>
</feature>
<dbReference type="GO" id="GO:0009325">
    <property type="term" value="C:nitrate reductase complex"/>
    <property type="evidence" value="ECO:0007669"/>
    <property type="project" value="InterPro"/>
</dbReference>
<dbReference type="GO" id="GO:0008940">
    <property type="term" value="F:nitrate reductase activity"/>
    <property type="evidence" value="ECO:0007669"/>
    <property type="project" value="InterPro"/>
</dbReference>
<evidence type="ECO:0000256" key="2">
    <source>
        <dbReference type="ARBA" id="ARBA00022448"/>
    </source>
</evidence>
<dbReference type="GO" id="GO:0009055">
    <property type="term" value="F:electron transfer activity"/>
    <property type="evidence" value="ECO:0007669"/>
    <property type="project" value="TreeGrafter"/>
</dbReference>
<feature type="transmembrane region" description="Helical" evidence="14">
    <location>
        <begin position="181"/>
        <end position="203"/>
    </location>
</feature>
<feature type="binding site" description="axial binding residue" evidence="13">
    <location>
        <position position="54"/>
    </location>
    <ligand>
        <name>heme b</name>
        <dbReference type="ChEBI" id="CHEBI:60344"/>
        <label>1</label>
    </ligand>
    <ligandPart>
        <name>Fe</name>
        <dbReference type="ChEBI" id="CHEBI:18248"/>
    </ligandPart>
</feature>
<evidence type="ECO:0000256" key="10">
    <source>
        <dbReference type="ARBA" id="ARBA00023004"/>
    </source>
</evidence>
<keyword evidence="10 13" id="KW-0408">Iron</keyword>
<dbReference type="NCBIfam" id="TIGR00351">
    <property type="entry name" value="narI"/>
    <property type="match status" value="1"/>
</dbReference>
<evidence type="ECO:0000256" key="4">
    <source>
        <dbReference type="ARBA" id="ARBA00022617"/>
    </source>
</evidence>
<dbReference type="PANTHER" id="PTHR30598:SF3">
    <property type="entry name" value="RESPIRATORY NITRATE REDUCTASE 1 GAMMA CHAIN"/>
    <property type="match status" value="1"/>
</dbReference>
<dbReference type="Proteomes" id="UP000198972">
    <property type="component" value="Unassembled WGS sequence"/>
</dbReference>
<evidence type="ECO:0000256" key="6">
    <source>
        <dbReference type="ARBA" id="ARBA00022723"/>
    </source>
</evidence>
<dbReference type="GO" id="GO:0046872">
    <property type="term" value="F:metal ion binding"/>
    <property type="evidence" value="ECO:0007669"/>
    <property type="project" value="UniProtKB-KW"/>
</dbReference>
<dbReference type="Gene3D" id="1.20.950.20">
    <property type="entry name" value="Transmembrane di-heme cytochromes, Chain C"/>
    <property type="match status" value="1"/>
</dbReference>
<keyword evidence="7" id="KW-0249">Electron transport</keyword>
<dbReference type="InterPro" id="IPR003816">
    <property type="entry name" value="Nitrate_red_gam"/>
</dbReference>
<keyword evidence="9" id="KW-0560">Oxidoreductase</keyword>
<feature type="transmembrane region" description="Helical" evidence="14">
    <location>
        <begin position="130"/>
        <end position="153"/>
    </location>
</feature>
<dbReference type="InterPro" id="IPR051936">
    <property type="entry name" value="Heme-iron_electron_transfer"/>
</dbReference>
<evidence type="ECO:0000313" key="16">
    <source>
        <dbReference type="EMBL" id="SDE60175.1"/>
    </source>
</evidence>
<evidence type="ECO:0000259" key="15">
    <source>
        <dbReference type="Pfam" id="PF02665"/>
    </source>
</evidence>
<dbReference type="GO" id="GO:0042128">
    <property type="term" value="P:nitrate assimilation"/>
    <property type="evidence" value="ECO:0007669"/>
    <property type="project" value="UniProtKB-KW"/>
</dbReference>
<dbReference type="EMBL" id="FNBG01000001">
    <property type="protein sequence ID" value="SDE60175.1"/>
    <property type="molecule type" value="Genomic_DNA"/>
</dbReference>
<keyword evidence="17" id="KW-1185">Reference proteome</keyword>
<keyword evidence="5 14" id="KW-0812">Transmembrane</keyword>
<dbReference type="RefSeq" id="WP_091225819.1">
    <property type="nucleotide sequence ID" value="NZ_FNBG01000001.1"/>
</dbReference>
<feature type="transmembrane region" description="Helical" evidence="14">
    <location>
        <begin position="48"/>
        <end position="72"/>
    </location>
</feature>
<keyword evidence="4 13" id="KW-0349">Heme</keyword>
<evidence type="ECO:0000256" key="3">
    <source>
        <dbReference type="ARBA" id="ARBA00022475"/>
    </source>
</evidence>
<proteinExistence type="predicted"/>
<protein>
    <submittedName>
        <fullName evidence="16">Nitrate reductase gamma subunit</fullName>
    </submittedName>
</protein>
<comment type="subcellular location">
    <subcellularLocation>
        <location evidence="1">Cell membrane</location>
        <topology evidence="1">Multi-pass membrane protein</topology>
    </subcellularLocation>
</comment>
<keyword evidence="8 14" id="KW-1133">Transmembrane helix</keyword>
<feature type="binding site" description="axial binding residue" evidence="13">
    <location>
        <position position="64"/>
    </location>
    <ligand>
        <name>heme b</name>
        <dbReference type="ChEBI" id="CHEBI:60344"/>
        <label>1</label>
    </ligand>
    <ligandPart>
        <name>Fe</name>
        <dbReference type="ChEBI" id="CHEBI:18248"/>
    </ligandPart>
</feature>
<keyword evidence="12 14" id="KW-0472">Membrane</keyword>
<evidence type="ECO:0000256" key="5">
    <source>
        <dbReference type="ARBA" id="ARBA00022692"/>
    </source>
</evidence>
<feature type="transmembrane region" description="Helical" evidence="14">
    <location>
        <begin position="84"/>
        <end position="109"/>
    </location>
</feature>
<dbReference type="FunFam" id="1.20.950.20:FF:000001">
    <property type="entry name" value="Respiratory nitrate reductase subunit gamma"/>
    <property type="match status" value="1"/>
</dbReference>
<feature type="domain" description="NarG-like" evidence="15">
    <location>
        <begin position="4"/>
        <end position="223"/>
    </location>
</feature>
<feature type="binding site" description="axial binding residue" evidence="13">
    <location>
        <position position="204"/>
    </location>
    <ligand>
        <name>heme b</name>
        <dbReference type="ChEBI" id="CHEBI:60344"/>
        <label>1</label>
    </ligand>
    <ligandPart>
        <name>Fe</name>
        <dbReference type="ChEBI" id="CHEBI:18248"/>
    </ligandPart>
</feature>
<dbReference type="GO" id="GO:0005886">
    <property type="term" value="C:plasma membrane"/>
    <property type="evidence" value="ECO:0007669"/>
    <property type="project" value="UniProtKB-SubCell"/>
</dbReference>
<dbReference type="GO" id="GO:0019645">
    <property type="term" value="P:anaerobic electron transport chain"/>
    <property type="evidence" value="ECO:0007669"/>
    <property type="project" value="TreeGrafter"/>
</dbReference>
<dbReference type="Pfam" id="PF02665">
    <property type="entry name" value="Nitrate_red_gam"/>
    <property type="match status" value="1"/>
</dbReference>
<gene>
    <name evidence="16" type="ORF">SAMN04488542_101106</name>
</gene>
<feature type="binding site" description="axial binding residue" evidence="13">
    <location>
        <position position="186"/>
    </location>
    <ligand>
        <name>heme b</name>
        <dbReference type="ChEBI" id="CHEBI:60344"/>
        <label>1</label>
    </ligand>
    <ligandPart>
        <name>Fe</name>
        <dbReference type="ChEBI" id="CHEBI:18248"/>
    </ligandPart>
</feature>
<dbReference type="AlphaFoldDB" id="A0A1G7E9U4"/>
<dbReference type="InterPro" id="IPR023234">
    <property type="entry name" value="NarG-like_domain"/>
</dbReference>
<evidence type="ECO:0000256" key="12">
    <source>
        <dbReference type="ARBA" id="ARBA00023136"/>
    </source>
</evidence>
<organism evidence="16 17">
    <name type="scientific">Fontibacillus panacisegetis</name>
    <dbReference type="NCBI Taxonomy" id="670482"/>
    <lineage>
        <taxon>Bacteria</taxon>
        <taxon>Bacillati</taxon>
        <taxon>Bacillota</taxon>
        <taxon>Bacilli</taxon>
        <taxon>Bacillales</taxon>
        <taxon>Paenibacillaceae</taxon>
        <taxon>Fontibacillus</taxon>
    </lineage>
</organism>
<accession>A0A1G7E9U4</accession>
<evidence type="ECO:0000256" key="14">
    <source>
        <dbReference type="SAM" id="Phobius"/>
    </source>
</evidence>
<keyword evidence="6" id="KW-0479">Metal-binding</keyword>
<dbReference type="OrthoDB" id="9788113at2"/>
<dbReference type="SUPFAM" id="SSF103501">
    <property type="entry name" value="Respiratory nitrate reductase 1 gamma chain"/>
    <property type="match status" value="1"/>
</dbReference>
<keyword evidence="11" id="KW-0534">Nitrate assimilation</keyword>
<evidence type="ECO:0000256" key="1">
    <source>
        <dbReference type="ARBA" id="ARBA00004651"/>
    </source>
</evidence>
<evidence type="ECO:0000256" key="8">
    <source>
        <dbReference type="ARBA" id="ARBA00022989"/>
    </source>
</evidence>
<dbReference type="STRING" id="670482.SAMN04488542_101106"/>
<keyword evidence="2" id="KW-0813">Transport</keyword>
<name>A0A1G7E9U4_9BACL</name>
<sequence length="230" mass="26505">MADIFWWVIFPYITLAMMIIGLLYRFAYRQKSWTAPSTEMFEKKWLRVGSTLFHWGIIFALVGHVMGVLIPRSVYLSLGVSDEIYHIFAIAGGGIAGLMVVVGIIVLIIRRLTNRRIRKHAKFADYFSGIMLLITAGLGTGMTLIYNTTVTAYEYRTSIGPWFRSLFIFQPKYQLMKEVPLLFQIHIIVAFLLFASIPFTMLVHMFSFPARYPGRAPQQYRTRSEGRNKI</sequence>
<keyword evidence="3" id="KW-1003">Cell membrane</keyword>
<evidence type="ECO:0000256" key="13">
    <source>
        <dbReference type="PIRSR" id="PIRSR603816-1"/>
    </source>
</evidence>
<evidence type="ECO:0000256" key="9">
    <source>
        <dbReference type="ARBA" id="ARBA00023002"/>
    </source>
</evidence>